<dbReference type="InterPro" id="IPR011659">
    <property type="entry name" value="WD40"/>
</dbReference>
<comment type="similarity">
    <text evidence="1">Belongs to the TolB family.</text>
</comment>
<evidence type="ECO:0000313" key="2">
    <source>
        <dbReference type="EMBL" id="EMY15905.1"/>
    </source>
</evidence>
<dbReference type="PANTHER" id="PTHR36842:SF1">
    <property type="entry name" value="PROTEIN TOLB"/>
    <property type="match status" value="1"/>
</dbReference>
<dbReference type="SUPFAM" id="SSF69304">
    <property type="entry name" value="Tricorn protease N-terminal domain"/>
    <property type="match status" value="1"/>
</dbReference>
<protein>
    <submittedName>
        <fullName evidence="2">WD40-like protein</fullName>
    </submittedName>
</protein>
<dbReference type="EMBL" id="AHMI02000057">
    <property type="protein sequence ID" value="EMY15905.1"/>
    <property type="molecule type" value="Genomic_DNA"/>
</dbReference>
<evidence type="ECO:0000256" key="1">
    <source>
        <dbReference type="ARBA" id="ARBA00009820"/>
    </source>
</evidence>
<gene>
    <name evidence="2" type="ORF">LEP1GSC043_2206</name>
</gene>
<dbReference type="PANTHER" id="PTHR36842">
    <property type="entry name" value="PROTEIN TOLB HOMOLOG"/>
    <property type="match status" value="1"/>
</dbReference>
<proteinExistence type="inferred from homology"/>
<dbReference type="AlphaFoldDB" id="N1UIQ2"/>
<dbReference type="Gene3D" id="2.120.10.30">
    <property type="entry name" value="TolB, C-terminal domain"/>
    <property type="match status" value="1"/>
</dbReference>
<organism evidence="2 3">
    <name type="scientific">Leptospira weilii str. Ecochallenge</name>
    <dbReference type="NCBI Taxonomy" id="1049986"/>
    <lineage>
        <taxon>Bacteria</taxon>
        <taxon>Pseudomonadati</taxon>
        <taxon>Spirochaetota</taxon>
        <taxon>Spirochaetia</taxon>
        <taxon>Leptospirales</taxon>
        <taxon>Leptospiraceae</taxon>
        <taxon>Leptospira</taxon>
    </lineage>
</organism>
<dbReference type="InterPro" id="IPR011042">
    <property type="entry name" value="6-blade_b-propeller_TolB-like"/>
</dbReference>
<name>N1UIQ2_9LEPT</name>
<dbReference type="Proteomes" id="UP000012249">
    <property type="component" value="Unassembled WGS sequence"/>
</dbReference>
<feature type="non-terminal residue" evidence="2">
    <location>
        <position position="171"/>
    </location>
</feature>
<evidence type="ECO:0000313" key="3">
    <source>
        <dbReference type="Proteomes" id="UP000012249"/>
    </source>
</evidence>
<reference evidence="2 3" key="1">
    <citation type="submission" date="2013-02" db="EMBL/GenBank/DDBJ databases">
        <authorList>
            <person name="Harkins D.M."/>
            <person name="Durkin A.S."/>
            <person name="Brinkac L.M."/>
            <person name="Haft D.H."/>
            <person name="Selengut J.D."/>
            <person name="Sanka R."/>
            <person name="DePew J."/>
            <person name="Purushe J."/>
            <person name="Haake D.A."/>
            <person name="Matsunaga J."/>
            <person name="Vinetz J.M."/>
            <person name="Sutton G.G."/>
            <person name="Nierman W.C."/>
            <person name="Fouts D.E."/>
        </authorList>
    </citation>
    <scope>NUCLEOTIDE SEQUENCE [LARGE SCALE GENOMIC DNA]</scope>
    <source>
        <strain evidence="2 3">Ecochallenge</strain>
    </source>
</reference>
<dbReference type="Pfam" id="PF07676">
    <property type="entry name" value="PD40"/>
    <property type="match status" value="2"/>
</dbReference>
<comment type="caution">
    <text evidence="2">The sequence shown here is derived from an EMBL/GenBank/DDBJ whole genome shotgun (WGS) entry which is preliminary data.</text>
</comment>
<accession>N1UIQ2</accession>
<sequence length="171" mass="19731">MIRLSLLLCFFFLYQCSIFRASSRIKPMEFNYSSIAVNYFTPENEKPFPLTVQRGNNLYNSTTADGRYLFYTTGQKGNYDIWFRDLKSSITVPVTSHPAPEFKPAISPDGKKLVFVSEQYDSSGDLVLIEMDPGLWAEKILEGKRFINSDFVILTNPNFSVPGKRIRMWIR</sequence>